<sequence>MNSKFETTDCAFPFIYTREDVVAYLNLLFLQPHLESNLRQKKHVLKEFYTAQVQAPDTRVFNFNIPARYVYLRYRGGGAQGIVAAAYDLLTSKHVAIKKLYNPCGTIDSAKRTFREVVLLCALKHDMLIRLEDAFTPQTSAESLNELYLVTELHHADLYQVIKARLGLPIQLQPFSMFHLSKIVYQLLAGLNYLLRCGIIHRDLKSLNIVANQDFTVKIADFGLARMLPSTPGSKQTTKVVTLSYRAPEIILGLNYNEKVDVWSVGCIFAELILRRVLFEGTEELSVWNSIVKILGSPDESYISKIPEETIVRNTPFPPRKPFEQLFPDVYFGKMEENYPTLNAANARDLLSKMLEYDPDKRISTEEAAQHPFIKPLYNKAHWDAPLPQLRYDPDIEMEDKSIEDYRAFL</sequence>
<evidence type="ECO:0000256" key="4">
    <source>
        <dbReference type="ARBA" id="ARBA00022741"/>
    </source>
</evidence>
<dbReference type="Pfam" id="PF00069">
    <property type="entry name" value="Pkinase"/>
    <property type="match status" value="1"/>
</dbReference>
<dbReference type="SUPFAM" id="SSF56112">
    <property type="entry name" value="Protein kinase-like (PK-like)"/>
    <property type="match status" value="1"/>
</dbReference>
<proteinExistence type="inferred from homology"/>
<dbReference type="GO" id="GO:0005524">
    <property type="term" value="F:ATP binding"/>
    <property type="evidence" value="ECO:0007669"/>
    <property type="project" value="UniProtKB-UniRule"/>
</dbReference>
<gene>
    <name evidence="11" type="ORF">EVEC_LOCUS1180</name>
</gene>
<evidence type="ECO:0000259" key="10">
    <source>
        <dbReference type="PROSITE" id="PS50011"/>
    </source>
</evidence>
<dbReference type="GO" id="GO:0005737">
    <property type="term" value="C:cytoplasm"/>
    <property type="evidence" value="ECO:0007669"/>
    <property type="project" value="UniProtKB-SubCell"/>
</dbReference>
<keyword evidence="6 9" id="KW-0067">ATP-binding</keyword>
<evidence type="ECO:0000256" key="2">
    <source>
        <dbReference type="ARBA" id="ARBA00022553"/>
    </source>
</evidence>
<evidence type="ECO:0000256" key="3">
    <source>
        <dbReference type="ARBA" id="ARBA00022679"/>
    </source>
</evidence>
<evidence type="ECO:0000313" key="11">
    <source>
        <dbReference type="EMBL" id="VDD86037.1"/>
    </source>
</evidence>
<protein>
    <recommendedName>
        <fullName evidence="9">Stress-activated protein kinase JNK</fullName>
        <ecNumber evidence="9">2.7.11.24</ecNumber>
    </recommendedName>
</protein>
<dbReference type="Gene3D" id="3.30.200.20">
    <property type="entry name" value="Phosphorylase Kinase, domain 1"/>
    <property type="match status" value="1"/>
</dbReference>
<dbReference type="EC" id="2.7.11.24" evidence="9"/>
<dbReference type="GO" id="GO:0004707">
    <property type="term" value="F:MAP kinase activity"/>
    <property type="evidence" value="ECO:0007669"/>
    <property type="project" value="UniProtKB-UniRule"/>
</dbReference>
<dbReference type="FunFam" id="1.10.510.10:FF:000624">
    <property type="entry name" value="Mitogen-activated protein kinase"/>
    <property type="match status" value="1"/>
</dbReference>
<evidence type="ECO:0000256" key="6">
    <source>
        <dbReference type="ARBA" id="ARBA00022840"/>
    </source>
</evidence>
<dbReference type="GO" id="GO:0106310">
    <property type="term" value="F:protein serine kinase activity"/>
    <property type="evidence" value="ECO:0007669"/>
    <property type="project" value="UniProtKB-UniRule"/>
</dbReference>
<comment type="function">
    <text evidence="9">Responds to activation by environmental stress and pro-inflammatory cytokines by phosphorylating a number of transcription factors, and thus regulates transcriptional activity.</text>
</comment>
<dbReference type="EMBL" id="UXUI01007179">
    <property type="protein sequence ID" value="VDD86037.1"/>
    <property type="molecule type" value="Genomic_DNA"/>
</dbReference>
<comment type="catalytic activity">
    <reaction evidence="7">
        <text>L-threonyl-[protein] + ATP = O-phospho-L-threonyl-[protein] + ADP + H(+)</text>
        <dbReference type="Rhea" id="RHEA:46608"/>
        <dbReference type="Rhea" id="RHEA-COMP:11060"/>
        <dbReference type="Rhea" id="RHEA-COMP:11605"/>
        <dbReference type="ChEBI" id="CHEBI:15378"/>
        <dbReference type="ChEBI" id="CHEBI:30013"/>
        <dbReference type="ChEBI" id="CHEBI:30616"/>
        <dbReference type="ChEBI" id="CHEBI:61977"/>
        <dbReference type="ChEBI" id="CHEBI:456216"/>
        <dbReference type="EC" id="2.7.11.24"/>
    </reaction>
</comment>
<dbReference type="PANTHER" id="PTHR24055">
    <property type="entry name" value="MITOGEN-ACTIVATED PROTEIN KINASE"/>
    <property type="match status" value="1"/>
</dbReference>
<evidence type="ECO:0000313" key="12">
    <source>
        <dbReference type="Proteomes" id="UP000274131"/>
    </source>
</evidence>
<keyword evidence="1 9" id="KW-0723">Serine/threonine-protein kinase</keyword>
<keyword evidence="3 9" id="KW-0808">Transferase</keyword>
<name>A0A0N4UVJ9_ENTVE</name>
<evidence type="ECO:0000313" key="13">
    <source>
        <dbReference type="WBParaSite" id="EVEC_0000147201-mRNA-1"/>
    </source>
</evidence>
<keyword evidence="9" id="KW-0460">Magnesium</keyword>
<dbReference type="Proteomes" id="UP000274131">
    <property type="component" value="Unassembled WGS sequence"/>
</dbReference>
<keyword evidence="5 9" id="KW-0418">Kinase</keyword>
<evidence type="ECO:0000256" key="5">
    <source>
        <dbReference type="ARBA" id="ARBA00022777"/>
    </source>
</evidence>
<reference evidence="13" key="1">
    <citation type="submission" date="2017-02" db="UniProtKB">
        <authorList>
            <consortium name="WormBaseParasite"/>
        </authorList>
    </citation>
    <scope>IDENTIFICATION</scope>
</reference>
<comment type="subcellular location">
    <subcellularLocation>
        <location evidence="9">Cytoplasm</location>
    </subcellularLocation>
</comment>
<comment type="cofactor">
    <cofactor evidence="9">
        <name>Mg(2+)</name>
        <dbReference type="ChEBI" id="CHEBI:18420"/>
    </cofactor>
</comment>
<evidence type="ECO:0000256" key="8">
    <source>
        <dbReference type="ARBA" id="ARBA00048312"/>
    </source>
</evidence>
<keyword evidence="4 9" id="KW-0547">Nucleotide-binding</keyword>
<dbReference type="OrthoDB" id="192887at2759"/>
<keyword evidence="2 9" id="KW-0597">Phosphoprotein</keyword>
<dbReference type="InterPro" id="IPR000719">
    <property type="entry name" value="Prot_kinase_dom"/>
</dbReference>
<keyword evidence="12" id="KW-1185">Reference proteome</keyword>
<evidence type="ECO:0000256" key="9">
    <source>
        <dbReference type="RuleBase" id="RU368052"/>
    </source>
</evidence>
<dbReference type="Gene3D" id="1.10.510.10">
    <property type="entry name" value="Transferase(Phosphotransferase) domain 1"/>
    <property type="match status" value="1"/>
</dbReference>
<organism evidence="13">
    <name type="scientific">Enterobius vermicularis</name>
    <name type="common">Human pinworm</name>
    <dbReference type="NCBI Taxonomy" id="51028"/>
    <lineage>
        <taxon>Eukaryota</taxon>
        <taxon>Metazoa</taxon>
        <taxon>Ecdysozoa</taxon>
        <taxon>Nematoda</taxon>
        <taxon>Chromadorea</taxon>
        <taxon>Rhabditida</taxon>
        <taxon>Spirurina</taxon>
        <taxon>Oxyuridomorpha</taxon>
        <taxon>Oxyuroidea</taxon>
        <taxon>Oxyuridae</taxon>
        <taxon>Enterobius</taxon>
    </lineage>
</organism>
<accession>A0A0N4UVJ9</accession>
<dbReference type="STRING" id="51028.A0A0N4UVJ9"/>
<dbReference type="InterPro" id="IPR008351">
    <property type="entry name" value="MAPK_JNK"/>
</dbReference>
<evidence type="ECO:0000256" key="7">
    <source>
        <dbReference type="ARBA" id="ARBA00047592"/>
    </source>
</evidence>
<dbReference type="SMART" id="SM00220">
    <property type="entry name" value="S_TKc"/>
    <property type="match status" value="1"/>
</dbReference>
<reference evidence="11 12" key="2">
    <citation type="submission" date="2018-10" db="EMBL/GenBank/DDBJ databases">
        <authorList>
            <consortium name="Pathogen Informatics"/>
        </authorList>
    </citation>
    <scope>NUCLEOTIDE SEQUENCE [LARGE SCALE GENOMIC DNA]</scope>
</reference>
<comment type="similarity">
    <text evidence="9">Belongs to the protein kinase superfamily. CMGC Ser/Thr protein kinase family. MAP kinase subfamily.</text>
</comment>
<dbReference type="InterPro" id="IPR050117">
    <property type="entry name" value="MAPK"/>
</dbReference>
<comment type="catalytic activity">
    <reaction evidence="8">
        <text>L-seryl-[protein] + ATP = O-phospho-L-seryl-[protein] + ADP + H(+)</text>
        <dbReference type="Rhea" id="RHEA:17989"/>
        <dbReference type="Rhea" id="RHEA-COMP:9863"/>
        <dbReference type="Rhea" id="RHEA-COMP:11604"/>
        <dbReference type="ChEBI" id="CHEBI:15378"/>
        <dbReference type="ChEBI" id="CHEBI:29999"/>
        <dbReference type="ChEBI" id="CHEBI:30616"/>
        <dbReference type="ChEBI" id="CHEBI:83421"/>
        <dbReference type="ChEBI" id="CHEBI:456216"/>
        <dbReference type="EC" id="2.7.11.24"/>
    </reaction>
</comment>
<dbReference type="AlphaFoldDB" id="A0A0N4UVJ9"/>
<dbReference type="InterPro" id="IPR011009">
    <property type="entry name" value="Kinase-like_dom_sf"/>
</dbReference>
<dbReference type="PROSITE" id="PS50011">
    <property type="entry name" value="PROTEIN_KINASE_DOM"/>
    <property type="match status" value="1"/>
</dbReference>
<dbReference type="WBParaSite" id="EVEC_0000147201-mRNA-1">
    <property type="protein sequence ID" value="EVEC_0000147201-mRNA-1"/>
    <property type="gene ID" value="EVEC_0000147201"/>
</dbReference>
<dbReference type="PRINTS" id="PR01772">
    <property type="entry name" value="JNKMAPKINASE"/>
</dbReference>
<feature type="domain" description="Protein kinase" evidence="10">
    <location>
        <begin position="69"/>
        <end position="374"/>
    </location>
</feature>
<evidence type="ECO:0000256" key="1">
    <source>
        <dbReference type="ARBA" id="ARBA00022527"/>
    </source>
</evidence>